<keyword evidence="3" id="KW-1185">Reference proteome</keyword>
<organism evidence="2 3">
    <name type="scientific">Sessilibacter corallicola</name>
    <dbReference type="NCBI Taxonomy" id="2904075"/>
    <lineage>
        <taxon>Bacteria</taxon>
        <taxon>Pseudomonadati</taxon>
        <taxon>Pseudomonadota</taxon>
        <taxon>Gammaproteobacteria</taxon>
        <taxon>Cellvibrionales</taxon>
        <taxon>Cellvibrionaceae</taxon>
        <taxon>Sessilibacter</taxon>
    </lineage>
</organism>
<dbReference type="PANTHER" id="PTHR35177">
    <property type="entry name" value="HYDROGENASE MATURATION FACTOR HYBG"/>
    <property type="match status" value="1"/>
</dbReference>
<dbReference type="InterPro" id="IPR001109">
    <property type="entry name" value="Hydrogenase_HupF/HypC"/>
</dbReference>
<dbReference type="Gene3D" id="2.30.30.140">
    <property type="match status" value="1"/>
</dbReference>
<sequence length="114" mass="12604">MCIGIPMQVRSVDQNRAYCVRYSLNSVESQPELVDVSLVGKLNPGDWVLVFINAAREIISEDRARQVGDALKALEAVNSGDLTQLDGLFADLDREPQLPAHLLNQTHQSSTKEN</sequence>
<dbReference type="SUPFAM" id="SSF159127">
    <property type="entry name" value="HupF/HypC-like"/>
    <property type="match status" value="1"/>
</dbReference>
<dbReference type="InterPro" id="IPR019812">
    <property type="entry name" value="Hydgase_assmbl_chp_CS"/>
</dbReference>
<dbReference type="PROSITE" id="PS01097">
    <property type="entry name" value="HUPF_HYPC"/>
    <property type="match status" value="1"/>
</dbReference>
<evidence type="ECO:0000313" key="2">
    <source>
        <dbReference type="EMBL" id="GAA6168167.1"/>
    </source>
</evidence>
<accession>A0ABQ0A9A6</accession>
<dbReference type="Proteomes" id="UP001465153">
    <property type="component" value="Unassembled WGS sequence"/>
</dbReference>
<name>A0ABQ0A9A6_9GAMM</name>
<dbReference type="Pfam" id="PF01455">
    <property type="entry name" value="HupF_HypC"/>
    <property type="match status" value="1"/>
</dbReference>
<proteinExistence type="inferred from homology"/>
<dbReference type="NCBIfam" id="TIGR00074">
    <property type="entry name" value="hypC_hupF"/>
    <property type="match status" value="1"/>
</dbReference>
<dbReference type="EMBL" id="BAABWN010000006">
    <property type="protein sequence ID" value="GAA6168167.1"/>
    <property type="molecule type" value="Genomic_DNA"/>
</dbReference>
<evidence type="ECO:0000313" key="3">
    <source>
        <dbReference type="Proteomes" id="UP001465153"/>
    </source>
</evidence>
<protein>
    <submittedName>
        <fullName evidence="2">HypC/HybG/HupF family hydrogenase formation chaperone</fullName>
    </submittedName>
</protein>
<comment type="similarity">
    <text evidence="1">Belongs to the HupF/HypC family.</text>
</comment>
<evidence type="ECO:0000256" key="1">
    <source>
        <dbReference type="ARBA" id="ARBA00006018"/>
    </source>
</evidence>
<reference evidence="2 3" key="1">
    <citation type="submission" date="2024-04" db="EMBL/GenBank/DDBJ databases">
        <title>Draft genome sequence of Sessilibacter corallicola NBRC 116591.</title>
        <authorList>
            <person name="Miyakawa T."/>
            <person name="Kusuya Y."/>
            <person name="Miura T."/>
        </authorList>
    </citation>
    <scope>NUCLEOTIDE SEQUENCE [LARGE SCALE GENOMIC DNA]</scope>
    <source>
        <strain evidence="2 3">KU-00831-HH</strain>
    </source>
</reference>
<comment type="caution">
    <text evidence="2">The sequence shown here is derived from an EMBL/GenBank/DDBJ whole genome shotgun (WGS) entry which is preliminary data.</text>
</comment>
<dbReference type="PANTHER" id="PTHR35177:SF1">
    <property type="entry name" value="HYDROGENASE MATURATION FACTOR HYPC"/>
    <property type="match status" value="1"/>
</dbReference>
<dbReference type="RefSeq" id="WP_233090482.1">
    <property type="nucleotide sequence ID" value="NZ_BAABWN010000006.1"/>
</dbReference>
<gene>
    <name evidence="2" type="primary">hypC</name>
    <name evidence="2" type="ORF">NBRC116591_19780</name>
</gene>
<dbReference type="PRINTS" id="PR00445">
    <property type="entry name" value="HUPFHYPC"/>
</dbReference>